<comment type="similarity">
    <text evidence="1">Belongs to the sirtuin family. Class I subfamily.</text>
</comment>
<dbReference type="InterPro" id="IPR050134">
    <property type="entry name" value="NAD-dep_sirtuin_deacylases"/>
</dbReference>
<feature type="compositionally biased region" description="Low complexity" evidence="5">
    <location>
        <begin position="520"/>
        <end position="553"/>
    </location>
</feature>
<dbReference type="PROSITE" id="PS50305">
    <property type="entry name" value="SIRTUIN"/>
    <property type="match status" value="1"/>
</dbReference>
<feature type="binding site" evidence="4">
    <location>
        <position position="180"/>
    </location>
    <ligand>
        <name>Zn(2+)</name>
        <dbReference type="ChEBI" id="CHEBI:29105"/>
    </ligand>
</feature>
<feature type="compositionally biased region" description="Basic and acidic residues" evidence="5">
    <location>
        <begin position="340"/>
        <end position="351"/>
    </location>
</feature>
<feature type="region of interest" description="Disordered" evidence="5">
    <location>
        <begin position="569"/>
        <end position="588"/>
    </location>
</feature>
<dbReference type="Proteomes" id="UP001202479">
    <property type="component" value="Unassembled WGS sequence"/>
</dbReference>
<keyword evidence="4" id="KW-0862">Zinc</keyword>
<feature type="binding site" evidence="4">
    <location>
        <position position="177"/>
    </location>
    <ligand>
        <name>Zn(2+)</name>
        <dbReference type="ChEBI" id="CHEBI:29105"/>
    </ligand>
</feature>
<evidence type="ECO:0000256" key="4">
    <source>
        <dbReference type="PROSITE-ProRule" id="PRU00236"/>
    </source>
</evidence>
<evidence type="ECO:0000256" key="3">
    <source>
        <dbReference type="ARBA" id="ARBA00023027"/>
    </source>
</evidence>
<reference evidence="7" key="1">
    <citation type="journal article" date="2022" name="DNA Res.">
        <title>Genome analysis of five recently described species of the CUG-Ser clade uncovers Candida theae as a new hybrid lineage with pathogenic potential in the Candida parapsilosis species complex.</title>
        <authorList>
            <person name="Mixao V."/>
            <person name="Del Olmo V."/>
            <person name="Hegedusova E."/>
            <person name="Saus E."/>
            <person name="Pryszcz L."/>
            <person name="Cillingova A."/>
            <person name="Nosek J."/>
            <person name="Gabaldon T."/>
        </authorList>
    </citation>
    <scope>NUCLEOTIDE SEQUENCE</scope>
    <source>
        <strain evidence="7">CBS 10844</strain>
    </source>
</reference>
<dbReference type="InterPro" id="IPR026590">
    <property type="entry name" value="Ssirtuin_cat_dom"/>
</dbReference>
<keyword evidence="8" id="KW-1185">Reference proteome</keyword>
<dbReference type="PANTHER" id="PTHR11085">
    <property type="entry name" value="NAD-DEPENDENT PROTEIN DEACYLASE SIRTUIN-5, MITOCHONDRIAL-RELATED"/>
    <property type="match status" value="1"/>
</dbReference>
<dbReference type="AlphaFoldDB" id="A0AAI9SUK8"/>
<dbReference type="PANTHER" id="PTHR11085:SF8">
    <property type="entry name" value="NAD-DEPENDENT HISTONE DEACETYLASE HST3"/>
    <property type="match status" value="1"/>
</dbReference>
<comment type="caution">
    <text evidence="7">The sequence shown here is derived from an EMBL/GenBank/DDBJ whole genome shotgun (WGS) entry which is preliminary data.</text>
</comment>
<dbReference type="SUPFAM" id="SSF52467">
    <property type="entry name" value="DHS-like NAD/FAD-binding domain"/>
    <property type="match status" value="1"/>
</dbReference>
<dbReference type="GO" id="GO:0017136">
    <property type="term" value="F:histone deacetylase activity, NAD-dependent"/>
    <property type="evidence" value="ECO:0007669"/>
    <property type="project" value="TreeGrafter"/>
</dbReference>
<evidence type="ECO:0000256" key="1">
    <source>
        <dbReference type="ARBA" id="ARBA00006924"/>
    </source>
</evidence>
<feature type="active site" description="Proton acceptor" evidence="4">
    <location>
        <position position="144"/>
    </location>
</feature>
<feature type="binding site" evidence="4">
    <location>
        <position position="155"/>
    </location>
    <ligand>
        <name>Zn(2+)</name>
        <dbReference type="ChEBI" id="CHEBI:29105"/>
    </ligand>
</feature>
<dbReference type="InterPro" id="IPR029035">
    <property type="entry name" value="DHS-like_NAD/FAD-binding_dom"/>
</dbReference>
<dbReference type="PROSITE" id="PS51257">
    <property type="entry name" value="PROKAR_LIPOPROTEIN"/>
    <property type="match status" value="1"/>
</dbReference>
<evidence type="ECO:0000256" key="5">
    <source>
        <dbReference type="SAM" id="MobiDB-lite"/>
    </source>
</evidence>
<sequence length="711" mass="79715">MLNEVIKHLAQSKRVVVVTGAGISCNAGIPDFRSPNGLYQQLKAQYPKHILKGQDMFDINLFRDEFHQQVFFTFMASLYESSCKARGTETHKFVKHLRDKGKLLRCYTQNIDGLESSVGLRVGPTKFTKKFHEYWRELDVVQLHGTLHQLRCTMCHGKVEWTEQYTQEMHQGGSPECPLCVAQYYERIYRGRRGTGIGLLRPDVVLYGENHLDSEDLSRGLSRDMKRKPDLLVIMGTSLRVDGVGKLVRTMSQEVHARGGVVVVVNKTLLGKKWSKYVDYEVLGDCDEFVRIVKGEVPDIFMKQQKLQYRATSPTDTSPTDTIERSEIVEQHRAPSPTDTIERSEIVEKHKATSPTSTIESEIVEQHQTTLPTDTIERSEIVDKHRAPLLTSSISPCSIVEQHSSPSPTDTISPCSIGEQHLSTMSNTIDTIDTIELCSIGETVASKKTIPKTSSSHQYLALRDSGEALQPNKTSYFSRPMGREKSSESIMRVRIMVDEIKRVVDKRMEETSVLMRRYTESSSAESSTAPESGTASATLTAPASSTCSATGASTASDYEIEEWFDSLPELRSENSSGNSPGSSFLSSNPLEYPPDASFHFSQYKHQFNPIMPIFNDTFFDPKKVFKQDELVFWCIMGISRAYGDEQNQESHGNGHGNFPGHDHDHVSSLLISHCFHQTPTVSRDSVVTSYQVIQSAEHYLAPLDSVAPFSS</sequence>
<dbReference type="CDD" id="cd01407">
    <property type="entry name" value="SIR2-fam"/>
    <property type="match status" value="1"/>
</dbReference>
<dbReference type="InterPro" id="IPR026591">
    <property type="entry name" value="Sirtuin_cat_small_dom_sf"/>
</dbReference>
<keyword evidence="3" id="KW-0520">NAD</keyword>
<name>A0AAI9SUK8_9ASCO</name>
<dbReference type="GO" id="GO:0046872">
    <property type="term" value="F:metal ion binding"/>
    <property type="evidence" value="ECO:0007669"/>
    <property type="project" value="UniProtKB-KW"/>
</dbReference>
<evidence type="ECO:0000313" key="7">
    <source>
        <dbReference type="EMBL" id="KAI3403358.2"/>
    </source>
</evidence>
<dbReference type="RefSeq" id="XP_049179105.1">
    <property type="nucleotide sequence ID" value="XM_049325333.1"/>
</dbReference>
<dbReference type="Gene3D" id="3.40.50.1220">
    <property type="entry name" value="TPP-binding domain"/>
    <property type="match status" value="1"/>
</dbReference>
<dbReference type="GeneID" id="73381561"/>
<dbReference type="EMBL" id="JAHUZD010000128">
    <property type="protein sequence ID" value="KAI3403358.2"/>
    <property type="molecule type" value="Genomic_DNA"/>
</dbReference>
<dbReference type="GO" id="GO:0005634">
    <property type="term" value="C:nucleus"/>
    <property type="evidence" value="ECO:0007669"/>
    <property type="project" value="TreeGrafter"/>
</dbReference>
<feature type="region of interest" description="Disordered" evidence="5">
    <location>
        <begin position="517"/>
        <end position="553"/>
    </location>
</feature>
<dbReference type="Gene3D" id="3.30.1600.10">
    <property type="entry name" value="SIR2/SIRT2 'Small Domain"/>
    <property type="match status" value="1"/>
</dbReference>
<dbReference type="InterPro" id="IPR003000">
    <property type="entry name" value="Sirtuin"/>
</dbReference>
<evidence type="ECO:0000313" key="8">
    <source>
        <dbReference type="Proteomes" id="UP001202479"/>
    </source>
</evidence>
<evidence type="ECO:0000259" key="6">
    <source>
        <dbReference type="PROSITE" id="PS50305"/>
    </source>
</evidence>
<feature type="binding site" evidence="4">
    <location>
        <position position="152"/>
    </location>
    <ligand>
        <name>Zn(2+)</name>
        <dbReference type="ChEBI" id="CHEBI:29105"/>
    </ligand>
</feature>
<gene>
    <name evidence="7" type="ORF">KGF56_003946</name>
</gene>
<keyword evidence="2" id="KW-0808">Transferase</keyword>
<feature type="compositionally biased region" description="Low complexity" evidence="5">
    <location>
        <begin position="573"/>
        <end position="588"/>
    </location>
</feature>
<feature type="domain" description="Deacetylase sirtuin-type" evidence="6">
    <location>
        <begin position="1"/>
        <end position="296"/>
    </location>
</feature>
<dbReference type="Pfam" id="PF02146">
    <property type="entry name" value="SIR2"/>
    <property type="match status" value="1"/>
</dbReference>
<organism evidence="7 8">
    <name type="scientific">Candida oxycetoniae</name>
    <dbReference type="NCBI Taxonomy" id="497107"/>
    <lineage>
        <taxon>Eukaryota</taxon>
        <taxon>Fungi</taxon>
        <taxon>Dikarya</taxon>
        <taxon>Ascomycota</taxon>
        <taxon>Saccharomycotina</taxon>
        <taxon>Pichiomycetes</taxon>
        <taxon>Debaryomycetaceae</taxon>
        <taxon>Candida/Lodderomyces clade</taxon>
        <taxon>Candida</taxon>
    </lineage>
</organism>
<dbReference type="GO" id="GO:0070403">
    <property type="term" value="F:NAD+ binding"/>
    <property type="evidence" value="ECO:0007669"/>
    <property type="project" value="InterPro"/>
</dbReference>
<accession>A0AAI9SUK8</accession>
<feature type="region of interest" description="Disordered" evidence="5">
    <location>
        <begin position="331"/>
        <end position="375"/>
    </location>
</feature>
<proteinExistence type="inferred from homology"/>
<protein>
    <submittedName>
        <fullName evidence="7">HST3</fullName>
    </submittedName>
</protein>
<evidence type="ECO:0000256" key="2">
    <source>
        <dbReference type="ARBA" id="ARBA00022679"/>
    </source>
</evidence>
<keyword evidence="4" id="KW-0479">Metal-binding</keyword>
<feature type="compositionally biased region" description="Polar residues" evidence="5">
    <location>
        <begin position="353"/>
        <end position="373"/>
    </location>
</feature>